<comment type="caution">
    <text evidence="11">The sequence shown here is derived from an EMBL/GenBank/DDBJ whole genome shotgun (WGS) entry which is preliminary data.</text>
</comment>
<dbReference type="Gene3D" id="6.10.250.690">
    <property type="match status" value="1"/>
</dbReference>
<dbReference type="InterPro" id="IPR001867">
    <property type="entry name" value="OmpR/PhoB-type_DNA-bd"/>
</dbReference>
<feature type="domain" description="OmpR/PhoB-type" evidence="10">
    <location>
        <begin position="132"/>
        <end position="231"/>
    </location>
</feature>
<dbReference type="GO" id="GO:0005829">
    <property type="term" value="C:cytosol"/>
    <property type="evidence" value="ECO:0007669"/>
    <property type="project" value="TreeGrafter"/>
</dbReference>
<comment type="subcellular location">
    <subcellularLocation>
        <location evidence="1">Cytoplasm</location>
    </subcellularLocation>
</comment>
<dbReference type="CDD" id="cd17574">
    <property type="entry name" value="REC_OmpR"/>
    <property type="match status" value="1"/>
</dbReference>
<evidence type="ECO:0000256" key="1">
    <source>
        <dbReference type="ARBA" id="ARBA00004496"/>
    </source>
</evidence>
<feature type="DNA-binding region" description="OmpR/PhoB-type" evidence="8">
    <location>
        <begin position="132"/>
        <end position="231"/>
    </location>
</feature>
<dbReference type="SMART" id="SM00448">
    <property type="entry name" value="REC"/>
    <property type="match status" value="1"/>
</dbReference>
<name>A0A364K568_9BACL</name>
<evidence type="ECO:0000256" key="4">
    <source>
        <dbReference type="ARBA" id="ARBA00023015"/>
    </source>
</evidence>
<dbReference type="GO" id="GO:0000156">
    <property type="term" value="F:phosphorelay response regulator activity"/>
    <property type="evidence" value="ECO:0007669"/>
    <property type="project" value="TreeGrafter"/>
</dbReference>
<dbReference type="PANTHER" id="PTHR48111">
    <property type="entry name" value="REGULATOR OF RPOS"/>
    <property type="match status" value="1"/>
</dbReference>
<evidence type="ECO:0000256" key="8">
    <source>
        <dbReference type="PROSITE-ProRule" id="PRU01091"/>
    </source>
</evidence>
<keyword evidence="6" id="KW-0804">Transcription</keyword>
<evidence type="ECO:0000256" key="3">
    <source>
        <dbReference type="ARBA" id="ARBA00023012"/>
    </source>
</evidence>
<gene>
    <name evidence="11" type="ORF">DL897_08775</name>
</gene>
<dbReference type="SMART" id="SM00862">
    <property type="entry name" value="Trans_reg_C"/>
    <property type="match status" value="1"/>
</dbReference>
<keyword evidence="12" id="KW-1185">Reference proteome</keyword>
<dbReference type="Gene3D" id="3.40.50.2300">
    <property type="match status" value="1"/>
</dbReference>
<sequence>MNDAKILLVDDDFDLLTLLLKAMRSEGFNHVYTATTGQKALEMISRVPFNLVVLDVMLPDGNGYEVCTEIRKKSHVPIFFLTARTTDLDQLTGYSVGADDYICKPFNPLIFVARVKAQLKRVRDNRLKRDEMTIYDFGRFSLDEQRGVLKVIGQEIACTAKEFKLLAFFCKHPNQIFSASHLYREVWGEESLGLENTVMVHIHSLRKKIEENPSQPRYLLNIRGLGYKLVPLENGR</sequence>
<dbReference type="GO" id="GO:0006355">
    <property type="term" value="P:regulation of DNA-templated transcription"/>
    <property type="evidence" value="ECO:0007669"/>
    <property type="project" value="InterPro"/>
</dbReference>
<dbReference type="SUPFAM" id="SSF52172">
    <property type="entry name" value="CheY-like"/>
    <property type="match status" value="1"/>
</dbReference>
<accession>A0A364K568</accession>
<keyword evidence="3" id="KW-0902">Two-component regulatory system</keyword>
<dbReference type="InterPro" id="IPR011006">
    <property type="entry name" value="CheY-like_superfamily"/>
</dbReference>
<evidence type="ECO:0000256" key="5">
    <source>
        <dbReference type="ARBA" id="ARBA00023125"/>
    </source>
</evidence>
<dbReference type="PROSITE" id="PS51755">
    <property type="entry name" value="OMPR_PHOB"/>
    <property type="match status" value="1"/>
</dbReference>
<evidence type="ECO:0000313" key="11">
    <source>
        <dbReference type="EMBL" id="RAL24409.1"/>
    </source>
</evidence>
<dbReference type="GO" id="GO:0032993">
    <property type="term" value="C:protein-DNA complex"/>
    <property type="evidence" value="ECO:0007669"/>
    <property type="project" value="TreeGrafter"/>
</dbReference>
<dbReference type="FunFam" id="1.10.10.10:FF:000018">
    <property type="entry name" value="DNA-binding response regulator ResD"/>
    <property type="match status" value="1"/>
</dbReference>
<dbReference type="InterPro" id="IPR036388">
    <property type="entry name" value="WH-like_DNA-bd_sf"/>
</dbReference>
<dbReference type="AlphaFoldDB" id="A0A364K568"/>
<keyword evidence="2 7" id="KW-0597">Phosphoprotein</keyword>
<evidence type="ECO:0000256" key="6">
    <source>
        <dbReference type="ARBA" id="ARBA00023163"/>
    </source>
</evidence>
<reference evidence="11 12" key="2">
    <citation type="submission" date="2018-06" db="EMBL/GenBank/DDBJ databases">
        <authorList>
            <person name="Zhirakovskaya E."/>
        </authorList>
    </citation>
    <scope>NUCLEOTIDE SEQUENCE [LARGE SCALE GENOMIC DNA]</scope>
    <source>
        <strain evidence="11 12">FBKL4.011</strain>
    </source>
</reference>
<dbReference type="OrthoDB" id="9790442at2"/>
<dbReference type="GO" id="GO:0000976">
    <property type="term" value="F:transcription cis-regulatory region binding"/>
    <property type="evidence" value="ECO:0007669"/>
    <property type="project" value="TreeGrafter"/>
</dbReference>
<keyword evidence="4" id="KW-0805">Transcription regulation</keyword>
<protein>
    <submittedName>
        <fullName evidence="11">DNA-binding response regulator</fullName>
    </submittedName>
</protein>
<feature type="modified residue" description="4-aspartylphosphate" evidence="7">
    <location>
        <position position="55"/>
    </location>
</feature>
<dbReference type="EMBL" id="QJKK01000004">
    <property type="protein sequence ID" value="RAL24409.1"/>
    <property type="molecule type" value="Genomic_DNA"/>
</dbReference>
<evidence type="ECO:0000256" key="7">
    <source>
        <dbReference type="PROSITE-ProRule" id="PRU00169"/>
    </source>
</evidence>
<feature type="domain" description="Response regulatory" evidence="9">
    <location>
        <begin position="5"/>
        <end position="119"/>
    </location>
</feature>
<dbReference type="PANTHER" id="PTHR48111:SF52">
    <property type="entry name" value="TRANSCRIPTIONAL REGULATORY PROTEIN YVRH"/>
    <property type="match status" value="1"/>
</dbReference>
<dbReference type="InterPro" id="IPR001789">
    <property type="entry name" value="Sig_transdc_resp-reg_receiver"/>
</dbReference>
<keyword evidence="5 8" id="KW-0238">DNA-binding</keyword>
<dbReference type="SUPFAM" id="SSF46894">
    <property type="entry name" value="C-terminal effector domain of the bipartite response regulators"/>
    <property type="match status" value="1"/>
</dbReference>
<dbReference type="CDD" id="cd00383">
    <property type="entry name" value="trans_reg_C"/>
    <property type="match status" value="1"/>
</dbReference>
<dbReference type="Proteomes" id="UP000251213">
    <property type="component" value="Unassembled WGS sequence"/>
</dbReference>
<dbReference type="Pfam" id="PF00486">
    <property type="entry name" value="Trans_reg_C"/>
    <property type="match status" value="1"/>
</dbReference>
<dbReference type="RefSeq" id="WP_113658779.1">
    <property type="nucleotide sequence ID" value="NZ_KZ845666.1"/>
</dbReference>
<organism evidence="11 12">
    <name type="scientific">Thermoflavimicrobium daqui</name>
    <dbReference type="NCBI Taxonomy" id="2137476"/>
    <lineage>
        <taxon>Bacteria</taxon>
        <taxon>Bacillati</taxon>
        <taxon>Bacillota</taxon>
        <taxon>Bacilli</taxon>
        <taxon>Bacillales</taxon>
        <taxon>Thermoactinomycetaceae</taxon>
        <taxon>Thermoflavimicrobium</taxon>
    </lineage>
</organism>
<evidence type="ECO:0000259" key="10">
    <source>
        <dbReference type="PROSITE" id="PS51755"/>
    </source>
</evidence>
<dbReference type="Gene3D" id="1.10.10.10">
    <property type="entry name" value="Winged helix-like DNA-binding domain superfamily/Winged helix DNA-binding domain"/>
    <property type="match status" value="1"/>
</dbReference>
<dbReference type="InterPro" id="IPR039420">
    <property type="entry name" value="WalR-like"/>
</dbReference>
<evidence type="ECO:0000259" key="9">
    <source>
        <dbReference type="PROSITE" id="PS50110"/>
    </source>
</evidence>
<proteinExistence type="predicted"/>
<reference evidence="11 12" key="1">
    <citation type="submission" date="2018-06" db="EMBL/GenBank/DDBJ databases">
        <title>Thermoflavimicrobium daqus sp. nov., a thermophilic microbe isolated from Moutai-flavour Daqu.</title>
        <authorList>
            <person name="Wang X."/>
            <person name="Zhou H."/>
        </authorList>
    </citation>
    <scope>NUCLEOTIDE SEQUENCE [LARGE SCALE GENOMIC DNA]</scope>
    <source>
        <strain evidence="11 12">FBKL4.011</strain>
    </source>
</reference>
<dbReference type="Pfam" id="PF00072">
    <property type="entry name" value="Response_reg"/>
    <property type="match status" value="1"/>
</dbReference>
<evidence type="ECO:0000313" key="12">
    <source>
        <dbReference type="Proteomes" id="UP000251213"/>
    </source>
</evidence>
<dbReference type="InterPro" id="IPR016032">
    <property type="entry name" value="Sig_transdc_resp-reg_C-effctor"/>
</dbReference>
<evidence type="ECO:0000256" key="2">
    <source>
        <dbReference type="ARBA" id="ARBA00022553"/>
    </source>
</evidence>
<dbReference type="PROSITE" id="PS50110">
    <property type="entry name" value="RESPONSE_REGULATORY"/>
    <property type="match status" value="1"/>
</dbReference>